<evidence type="ECO:0000256" key="6">
    <source>
        <dbReference type="SAM" id="MobiDB-lite"/>
    </source>
</evidence>
<proteinExistence type="predicted"/>
<dbReference type="GO" id="GO:0000981">
    <property type="term" value="F:DNA-binding transcription factor activity, RNA polymerase II-specific"/>
    <property type="evidence" value="ECO:0007669"/>
    <property type="project" value="InterPro"/>
</dbReference>
<dbReference type="InterPro" id="IPR051089">
    <property type="entry name" value="prtT"/>
</dbReference>
<sequence length="760" mass="85151">MLHGLSSEPKHAAGKKATEQQLNRACEACRTSKVRCLPNSGSSQCQRCAKAGKTCLFAPPAKRRQRKRTDVRVAELEREVRLMRSLLKSNRISPVDPTPSEKESGEEDTEEMEEGPTKPSTEYTQSHQDPMSPNTKTNDWMNEPWTAGSEDYSPGDSLNHDLDIIDRGLLHIAMADELLDIYRNELVHHSPQAVIPKDWSASKLRTEKPGLFHAVMAAASHSKGSALSNRLHDEVISLYAKSCFIKGERSLQYIQALLVTVAYYTPPSIPAHLQIFQFGNMAAGMAFELGLAYKPRTHEQLPKRAIKSLQRISSTEELLENCRTILMLYIVTAGFATRLRRPNILLYNSWMEECHRLLTKSPRLDDKRVIAWLNLQKIADEGMSAFGFDDASTSFSLSELRLQVILRVFERRMEEWKKSTPPEVMSLSLMMEYHQNEITMWEFGMDGGRYDAPTFRNTHLSLPDLYDDCVQPESLLLRSPLQLNATMKCIGAAHDSLDCFLQIPVSTLQTVPNVIFVRALYAIVLLLKVDYAVGADGSGGGILDSQSLKVDLYLNSIIQRTAEAVGPQRCRVPAHWLFILKNKVKAWHDEHQVFRKEAREGKRPSGKKRVKEEGVDSFVSAAPNIMAGSEVVGPSNTTHPQSQSLPPTSSTPGHGLRPQPQVPTPNFGMNTTSYSNWMGNGATATSLASHQQQQQQQQQQTFLQPSNQANMLESGIPDYNATFQNGEELYFFDDVDYNYGAYVPQGDLYTGMDMQFAGGF</sequence>
<comment type="subcellular location">
    <subcellularLocation>
        <location evidence="1">Nucleus</location>
    </subcellularLocation>
</comment>
<dbReference type="Pfam" id="PF00172">
    <property type="entry name" value="Zn_clus"/>
    <property type="match status" value="1"/>
</dbReference>
<evidence type="ECO:0000256" key="3">
    <source>
        <dbReference type="ARBA" id="ARBA00023125"/>
    </source>
</evidence>
<dbReference type="Gene3D" id="4.10.240.10">
    <property type="entry name" value="Zn(2)-C6 fungal-type DNA-binding domain"/>
    <property type="match status" value="1"/>
</dbReference>
<protein>
    <recommendedName>
        <fullName evidence="7">Zn(2)-C6 fungal-type domain-containing protein</fullName>
    </recommendedName>
</protein>
<organism evidence="8 9">
    <name type="scientific">Delitschia confertaspora ATCC 74209</name>
    <dbReference type="NCBI Taxonomy" id="1513339"/>
    <lineage>
        <taxon>Eukaryota</taxon>
        <taxon>Fungi</taxon>
        <taxon>Dikarya</taxon>
        <taxon>Ascomycota</taxon>
        <taxon>Pezizomycotina</taxon>
        <taxon>Dothideomycetes</taxon>
        <taxon>Pleosporomycetidae</taxon>
        <taxon>Pleosporales</taxon>
        <taxon>Delitschiaceae</taxon>
        <taxon>Delitschia</taxon>
    </lineage>
</organism>
<feature type="compositionally biased region" description="Acidic residues" evidence="6">
    <location>
        <begin position="104"/>
        <end position="114"/>
    </location>
</feature>
<evidence type="ECO:0000259" key="7">
    <source>
        <dbReference type="PROSITE" id="PS50048"/>
    </source>
</evidence>
<evidence type="ECO:0000256" key="1">
    <source>
        <dbReference type="ARBA" id="ARBA00004123"/>
    </source>
</evidence>
<dbReference type="GO" id="GO:0008270">
    <property type="term" value="F:zinc ion binding"/>
    <property type="evidence" value="ECO:0007669"/>
    <property type="project" value="InterPro"/>
</dbReference>
<feature type="compositionally biased region" description="Low complexity" evidence="6">
    <location>
        <begin position="637"/>
        <end position="652"/>
    </location>
</feature>
<keyword evidence="4" id="KW-0804">Transcription</keyword>
<feature type="domain" description="Zn(2)-C6 fungal-type" evidence="7">
    <location>
        <begin position="25"/>
        <end position="57"/>
    </location>
</feature>
<keyword evidence="5" id="KW-0539">Nucleus</keyword>
<dbReference type="PROSITE" id="PS00463">
    <property type="entry name" value="ZN2_CY6_FUNGAL_1"/>
    <property type="match status" value="1"/>
</dbReference>
<dbReference type="AlphaFoldDB" id="A0A9P4MKX2"/>
<keyword evidence="2" id="KW-0805">Transcription regulation</keyword>
<comment type="caution">
    <text evidence="8">The sequence shown here is derived from an EMBL/GenBank/DDBJ whole genome shotgun (WGS) entry which is preliminary data.</text>
</comment>
<dbReference type="EMBL" id="ML994389">
    <property type="protein sequence ID" value="KAF2196434.1"/>
    <property type="molecule type" value="Genomic_DNA"/>
</dbReference>
<dbReference type="PROSITE" id="PS50048">
    <property type="entry name" value="ZN2_CY6_FUNGAL_2"/>
    <property type="match status" value="1"/>
</dbReference>
<feature type="compositionally biased region" description="Polar residues" evidence="6">
    <location>
        <begin position="119"/>
        <end position="140"/>
    </location>
</feature>
<dbReference type="GO" id="GO:0005634">
    <property type="term" value="C:nucleus"/>
    <property type="evidence" value="ECO:0007669"/>
    <property type="project" value="UniProtKB-SubCell"/>
</dbReference>
<evidence type="ECO:0000256" key="5">
    <source>
        <dbReference type="ARBA" id="ARBA00023242"/>
    </source>
</evidence>
<feature type="compositionally biased region" description="Polar residues" evidence="6">
    <location>
        <begin position="667"/>
        <end position="690"/>
    </location>
</feature>
<dbReference type="CDD" id="cd00067">
    <property type="entry name" value="GAL4"/>
    <property type="match status" value="1"/>
</dbReference>
<feature type="region of interest" description="Disordered" evidence="6">
    <location>
        <begin position="595"/>
        <end position="616"/>
    </location>
</feature>
<dbReference type="GO" id="GO:0000976">
    <property type="term" value="F:transcription cis-regulatory region binding"/>
    <property type="evidence" value="ECO:0007669"/>
    <property type="project" value="TreeGrafter"/>
</dbReference>
<reference evidence="8" key="1">
    <citation type="journal article" date="2020" name="Stud. Mycol.">
        <title>101 Dothideomycetes genomes: a test case for predicting lifestyles and emergence of pathogens.</title>
        <authorList>
            <person name="Haridas S."/>
            <person name="Albert R."/>
            <person name="Binder M."/>
            <person name="Bloem J."/>
            <person name="Labutti K."/>
            <person name="Salamov A."/>
            <person name="Andreopoulos B."/>
            <person name="Baker S."/>
            <person name="Barry K."/>
            <person name="Bills G."/>
            <person name="Bluhm B."/>
            <person name="Cannon C."/>
            <person name="Castanera R."/>
            <person name="Culley D."/>
            <person name="Daum C."/>
            <person name="Ezra D."/>
            <person name="Gonzalez J."/>
            <person name="Henrissat B."/>
            <person name="Kuo A."/>
            <person name="Liang C."/>
            <person name="Lipzen A."/>
            <person name="Lutzoni F."/>
            <person name="Magnuson J."/>
            <person name="Mondo S."/>
            <person name="Nolan M."/>
            <person name="Ohm R."/>
            <person name="Pangilinan J."/>
            <person name="Park H.-J."/>
            <person name="Ramirez L."/>
            <person name="Alfaro M."/>
            <person name="Sun H."/>
            <person name="Tritt A."/>
            <person name="Yoshinaga Y."/>
            <person name="Zwiers L.-H."/>
            <person name="Turgeon B."/>
            <person name="Goodwin S."/>
            <person name="Spatafora J."/>
            <person name="Crous P."/>
            <person name="Grigoriev I."/>
        </authorList>
    </citation>
    <scope>NUCLEOTIDE SEQUENCE</scope>
    <source>
        <strain evidence="8">ATCC 74209</strain>
    </source>
</reference>
<feature type="region of interest" description="Disordered" evidence="6">
    <location>
        <begin position="1"/>
        <end position="20"/>
    </location>
</feature>
<dbReference type="SUPFAM" id="SSF57701">
    <property type="entry name" value="Zn2/Cys6 DNA-binding domain"/>
    <property type="match status" value="1"/>
</dbReference>
<evidence type="ECO:0000256" key="2">
    <source>
        <dbReference type="ARBA" id="ARBA00023015"/>
    </source>
</evidence>
<dbReference type="InterPro" id="IPR001138">
    <property type="entry name" value="Zn2Cys6_DnaBD"/>
</dbReference>
<evidence type="ECO:0000313" key="9">
    <source>
        <dbReference type="Proteomes" id="UP000799536"/>
    </source>
</evidence>
<dbReference type="PANTHER" id="PTHR31845:SF39">
    <property type="entry name" value="TRANSCRIPTION FACTOR PBCR-RELATED"/>
    <property type="match status" value="1"/>
</dbReference>
<dbReference type="PANTHER" id="PTHR31845">
    <property type="entry name" value="FINGER DOMAIN PROTEIN, PUTATIVE-RELATED"/>
    <property type="match status" value="1"/>
</dbReference>
<dbReference type="CDD" id="cd12148">
    <property type="entry name" value="fungal_TF_MHR"/>
    <property type="match status" value="1"/>
</dbReference>
<feature type="region of interest" description="Disordered" evidence="6">
    <location>
        <begin position="88"/>
        <end position="152"/>
    </location>
</feature>
<dbReference type="SMART" id="SM00066">
    <property type="entry name" value="GAL4"/>
    <property type="match status" value="1"/>
</dbReference>
<dbReference type="Proteomes" id="UP000799536">
    <property type="component" value="Unassembled WGS sequence"/>
</dbReference>
<feature type="region of interest" description="Disordered" evidence="6">
    <location>
        <begin position="628"/>
        <end position="699"/>
    </location>
</feature>
<keyword evidence="9" id="KW-1185">Reference proteome</keyword>
<evidence type="ECO:0000313" key="8">
    <source>
        <dbReference type="EMBL" id="KAF2196434.1"/>
    </source>
</evidence>
<dbReference type="InterPro" id="IPR036864">
    <property type="entry name" value="Zn2-C6_fun-type_DNA-bd_sf"/>
</dbReference>
<evidence type="ECO:0000256" key="4">
    <source>
        <dbReference type="ARBA" id="ARBA00023163"/>
    </source>
</evidence>
<keyword evidence="3" id="KW-0238">DNA-binding</keyword>
<name>A0A9P4MKX2_9PLEO</name>
<dbReference type="OrthoDB" id="5226580at2759"/>
<accession>A0A9P4MKX2</accession>
<gene>
    <name evidence="8" type="ORF">GQ43DRAFT_257265</name>
</gene>